<feature type="transmembrane region" description="Helical" evidence="7">
    <location>
        <begin position="295"/>
        <end position="316"/>
    </location>
</feature>
<dbReference type="PANTHER" id="PTHR23505">
    <property type="entry name" value="SPINSTER"/>
    <property type="match status" value="1"/>
</dbReference>
<evidence type="ECO:0000256" key="2">
    <source>
        <dbReference type="ARBA" id="ARBA00022448"/>
    </source>
</evidence>
<dbReference type="InterPro" id="IPR036259">
    <property type="entry name" value="MFS_trans_sf"/>
</dbReference>
<feature type="transmembrane region" description="Helical" evidence="7">
    <location>
        <begin position="51"/>
        <end position="73"/>
    </location>
</feature>
<feature type="region of interest" description="Disordered" evidence="6">
    <location>
        <begin position="431"/>
        <end position="457"/>
    </location>
</feature>
<dbReference type="Pfam" id="PF07690">
    <property type="entry name" value="MFS_1"/>
    <property type="match status" value="1"/>
</dbReference>
<feature type="transmembrane region" description="Helical" evidence="7">
    <location>
        <begin position="170"/>
        <end position="190"/>
    </location>
</feature>
<dbReference type="PATRIC" id="fig|1219045.3.peg.3962"/>
<dbReference type="PROSITE" id="PS50850">
    <property type="entry name" value="MFS"/>
    <property type="match status" value="1"/>
</dbReference>
<evidence type="ECO:0000256" key="4">
    <source>
        <dbReference type="ARBA" id="ARBA00022989"/>
    </source>
</evidence>
<evidence type="ECO:0000256" key="3">
    <source>
        <dbReference type="ARBA" id="ARBA00022692"/>
    </source>
</evidence>
<feature type="transmembrane region" description="Helical" evidence="7">
    <location>
        <begin position="224"/>
        <end position="242"/>
    </location>
</feature>
<feature type="transmembrane region" description="Helical" evidence="7">
    <location>
        <begin position="262"/>
        <end position="283"/>
    </location>
</feature>
<dbReference type="AlphaFoldDB" id="A0A086P4K3"/>
<evidence type="ECO:0000256" key="5">
    <source>
        <dbReference type="ARBA" id="ARBA00023136"/>
    </source>
</evidence>
<protein>
    <submittedName>
        <fullName evidence="9">Major facilitator superfamily transporter</fullName>
    </submittedName>
</protein>
<feature type="transmembrane region" description="Helical" evidence="7">
    <location>
        <begin position="400"/>
        <end position="420"/>
    </location>
</feature>
<dbReference type="InterPro" id="IPR011701">
    <property type="entry name" value="MFS"/>
</dbReference>
<keyword evidence="4 7" id="KW-1133">Transmembrane helix</keyword>
<dbReference type="Proteomes" id="UP000024284">
    <property type="component" value="Unassembled WGS sequence"/>
</dbReference>
<feature type="transmembrane region" description="Helical" evidence="7">
    <location>
        <begin position="142"/>
        <end position="164"/>
    </location>
</feature>
<dbReference type="STRING" id="76947.GCA_002080435_03828"/>
<evidence type="ECO:0000256" key="7">
    <source>
        <dbReference type="SAM" id="Phobius"/>
    </source>
</evidence>
<keyword evidence="5 7" id="KW-0472">Membrane</keyword>
<keyword evidence="3 7" id="KW-0812">Transmembrane</keyword>
<evidence type="ECO:0000256" key="6">
    <source>
        <dbReference type="SAM" id="MobiDB-lite"/>
    </source>
</evidence>
<comment type="caution">
    <text evidence="9">The sequence shown here is derived from an EMBL/GenBank/DDBJ whole genome shotgun (WGS) entry which is preliminary data.</text>
</comment>
<gene>
    <name evidence="9" type="ORF">BV98_003904</name>
</gene>
<name>A0A086P4K3_SPHHM</name>
<sequence length="457" mass="48247">MPPREGRPARPAYALYILLLLLAINTLSYADRHVFSVLIPSIKAEFGATDSLLGIIGGPGFIFSYVLFSIPFARLADRWSRRGVLTLSATLWSAATAACGAAGGMAQLAVARLVVGIGEAGGLPPAQSMLASLYDERRRSGAMGVLSSATYFGVVLGLAGGAAIGAMWGWRWAFFALAMPGFPLALLLWLTGPRRTKTVHQATKAEPAEGLFPSIRRFWAIPSLRLLGLGVGIFNIFGYAAAVWKPAFFMRSHGMTMVEAGSWLGIGAAIGGITGSMLSGFIVDRLRVYGEVWQLRVPAIAFLLSFPLFMIIYLLPGGTALYLGGFRIPGVALLSILTGMMSAMWAGPAFGAAARLVQPHQRAQATAMLVVIINVIGSALGPVLGGVVSDLLTGSFGTESLRISLMSMSVLTVAGGWLFWRAANHYPNDLARASQPAAPPSDRDNPVGGPALKESPL</sequence>
<dbReference type="InterPro" id="IPR044770">
    <property type="entry name" value="MFS_spinster-like"/>
</dbReference>
<evidence type="ECO:0000259" key="8">
    <source>
        <dbReference type="PROSITE" id="PS50850"/>
    </source>
</evidence>
<proteinExistence type="predicted"/>
<evidence type="ECO:0000313" key="9">
    <source>
        <dbReference type="EMBL" id="KFG88321.1"/>
    </source>
</evidence>
<accession>A0A086P4K3</accession>
<dbReference type="PANTHER" id="PTHR23505:SF79">
    <property type="entry name" value="PROTEIN SPINSTER"/>
    <property type="match status" value="1"/>
</dbReference>
<dbReference type="GO" id="GO:0022857">
    <property type="term" value="F:transmembrane transporter activity"/>
    <property type="evidence" value="ECO:0007669"/>
    <property type="project" value="InterPro"/>
</dbReference>
<keyword evidence="2" id="KW-0813">Transport</keyword>
<comment type="subcellular location">
    <subcellularLocation>
        <location evidence="1">Membrane</location>
        <topology evidence="1">Multi-pass membrane protein</topology>
    </subcellularLocation>
</comment>
<dbReference type="Gene3D" id="1.20.1250.20">
    <property type="entry name" value="MFS general substrate transporter like domains"/>
    <property type="match status" value="1"/>
</dbReference>
<feature type="transmembrane region" description="Helical" evidence="7">
    <location>
        <begin position="365"/>
        <end position="388"/>
    </location>
</feature>
<feature type="domain" description="Major facilitator superfamily (MFS) profile" evidence="8">
    <location>
        <begin position="17"/>
        <end position="427"/>
    </location>
</feature>
<dbReference type="eggNOG" id="COG2271">
    <property type="taxonomic scope" value="Bacteria"/>
</dbReference>
<evidence type="ECO:0000313" key="10">
    <source>
        <dbReference type="Proteomes" id="UP000024284"/>
    </source>
</evidence>
<keyword evidence="10" id="KW-1185">Reference proteome</keyword>
<dbReference type="EMBL" id="JFZA02000062">
    <property type="protein sequence ID" value="KFG88321.1"/>
    <property type="molecule type" value="Genomic_DNA"/>
</dbReference>
<organism evidence="9 10">
    <name type="scientific">Sphingobium herbicidovorans (strain ATCC 700291 / DSM 11019 / CCUG 56400 / KCTC 2939 / LMG 18315 / NBRC 16415 / MH)</name>
    <name type="common">Sphingomonas herbicidovorans</name>
    <dbReference type="NCBI Taxonomy" id="1219045"/>
    <lineage>
        <taxon>Bacteria</taxon>
        <taxon>Pseudomonadati</taxon>
        <taxon>Pseudomonadota</taxon>
        <taxon>Alphaproteobacteria</taxon>
        <taxon>Sphingomonadales</taxon>
        <taxon>Sphingomonadaceae</taxon>
        <taxon>Sphingobium</taxon>
    </lineage>
</organism>
<dbReference type="InterPro" id="IPR020846">
    <property type="entry name" value="MFS_dom"/>
</dbReference>
<dbReference type="RefSeq" id="WP_037469390.1">
    <property type="nucleotide sequence ID" value="NZ_BCZD01000016.1"/>
</dbReference>
<dbReference type="GO" id="GO:0016020">
    <property type="term" value="C:membrane"/>
    <property type="evidence" value="ECO:0007669"/>
    <property type="project" value="UniProtKB-SubCell"/>
</dbReference>
<reference evidence="9" key="1">
    <citation type="submission" date="2014-08" db="EMBL/GenBank/DDBJ databases">
        <title>Draft genome sequences of Sphingobium herbicidovorans.</title>
        <authorList>
            <person name="Gan H.M."/>
            <person name="Gan H.Y."/>
            <person name="Savka M.A."/>
        </authorList>
    </citation>
    <scope>NUCLEOTIDE SEQUENCE [LARGE SCALE GENOMIC DNA]</scope>
    <source>
        <strain evidence="9">NBRC 16415</strain>
    </source>
</reference>
<feature type="transmembrane region" description="Helical" evidence="7">
    <location>
        <begin position="328"/>
        <end position="353"/>
    </location>
</feature>
<dbReference type="CDD" id="cd17328">
    <property type="entry name" value="MFS_spinster_like"/>
    <property type="match status" value="1"/>
</dbReference>
<evidence type="ECO:0000256" key="1">
    <source>
        <dbReference type="ARBA" id="ARBA00004141"/>
    </source>
</evidence>
<dbReference type="SUPFAM" id="SSF103473">
    <property type="entry name" value="MFS general substrate transporter"/>
    <property type="match status" value="1"/>
</dbReference>
<feature type="transmembrane region" description="Helical" evidence="7">
    <location>
        <begin position="12"/>
        <end position="31"/>
    </location>
</feature>